<proteinExistence type="predicted"/>
<dbReference type="Proteomes" id="UP000319160">
    <property type="component" value="Unassembled WGS sequence"/>
</dbReference>
<reference evidence="3" key="1">
    <citation type="submission" date="2019-06" db="EMBL/GenBank/DDBJ databases">
        <title>Draft genome sequence of the griseofulvin-producing fungus Xylaria cubensis strain G536.</title>
        <authorList>
            <person name="Mead M.E."/>
            <person name="Raja H.A."/>
            <person name="Steenwyk J.L."/>
            <person name="Knowles S.L."/>
            <person name="Oberlies N.H."/>
            <person name="Rokas A."/>
        </authorList>
    </citation>
    <scope>NUCLEOTIDE SEQUENCE [LARGE SCALE GENOMIC DNA]</scope>
    <source>
        <strain evidence="3">G536</strain>
    </source>
</reference>
<feature type="transmembrane region" description="Helical" evidence="1">
    <location>
        <begin position="24"/>
        <end position="48"/>
    </location>
</feature>
<sequence>MVPTMPARTRDIMKTEFHPSNIPWLWEFSLWATSSAAFGAQLAVLYAYAASPLPDLPYGITLNALISTLSAFSTSTLIAVASSIVGQQKWVHLSRAEVSLSDITLYDEASRGPLGSLILLVKAREWGITSIATVVIVLSLAITPFVQQSTSTRFVPYQETSASYSIRLVYDNSAPGYSSLSNNLIARFYQGLYFLGSLEDEVASNSLQPTPQSCSGNCTYEDFQSLAVCSECADISSYINLDLTVNLTHQNKLWSLPNGFSVSIWESRDDAKPDHSPDELRLQLVTTAEYSPIELTAGYPIINFTAFHPSEDAGSATAHECMLYWCLNRYKATTVLGILKEEILATSKLGRRVQVPDSDEYPDYYYEFNPIGNDPHVQSLPITESTNISFLVGSGAAAFVTNFTSRILTGNVYGEYRTVPMSTSEAVAHLYTTTGHDYNGMESVFTAIATSMTSGLRSLIWEPEAQDKAKTGVTIGTQSVLVPVVQVSWAWIALPATIHLLMLYVLCSSLMYSTRHKMPLWKSSALATVFFGARIRESLDKDIPDDLSKISSVAKEIRVSDCLTQFKRKRNNVTEASDAVDSMTERDLSNATTTTAKPGRVSGLIISSAPDAL</sequence>
<dbReference type="EMBL" id="VFLP01000008">
    <property type="protein sequence ID" value="TRX96904.1"/>
    <property type="molecule type" value="Genomic_DNA"/>
</dbReference>
<feature type="transmembrane region" description="Helical" evidence="1">
    <location>
        <begin position="489"/>
        <end position="512"/>
    </location>
</feature>
<feature type="transmembrane region" description="Helical" evidence="1">
    <location>
        <begin position="60"/>
        <end position="85"/>
    </location>
</feature>
<evidence type="ECO:0000256" key="1">
    <source>
        <dbReference type="SAM" id="Phobius"/>
    </source>
</evidence>
<dbReference type="Pfam" id="PF11374">
    <property type="entry name" value="DUF3176"/>
    <property type="match status" value="1"/>
</dbReference>
<dbReference type="PANTHER" id="PTHR35394">
    <property type="entry name" value="DUF3176 DOMAIN-CONTAINING PROTEIN"/>
    <property type="match status" value="1"/>
</dbReference>
<feature type="transmembrane region" description="Helical" evidence="1">
    <location>
        <begin position="126"/>
        <end position="146"/>
    </location>
</feature>
<name>A0A553I9M6_9PEZI</name>
<evidence type="ECO:0000313" key="3">
    <source>
        <dbReference type="Proteomes" id="UP000319160"/>
    </source>
</evidence>
<dbReference type="OrthoDB" id="5242705at2759"/>
<dbReference type="AlphaFoldDB" id="A0A553I9M6"/>
<keyword evidence="1" id="KW-0812">Transmembrane</keyword>
<keyword evidence="3" id="KW-1185">Reference proteome</keyword>
<comment type="caution">
    <text evidence="2">The sequence shown here is derived from an EMBL/GenBank/DDBJ whole genome shotgun (WGS) entry which is preliminary data.</text>
</comment>
<keyword evidence="1" id="KW-0472">Membrane</keyword>
<protein>
    <submittedName>
        <fullName evidence="2">Uncharacterized protein</fullName>
    </submittedName>
</protein>
<evidence type="ECO:0000313" key="2">
    <source>
        <dbReference type="EMBL" id="TRX96904.1"/>
    </source>
</evidence>
<keyword evidence="1" id="KW-1133">Transmembrane helix</keyword>
<dbReference type="PANTHER" id="PTHR35394:SF5">
    <property type="entry name" value="DUF3176 DOMAIN-CONTAINING PROTEIN"/>
    <property type="match status" value="1"/>
</dbReference>
<accession>A0A553I9M6</accession>
<organism evidence="2 3">
    <name type="scientific">Xylaria flabelliformis</name>
    <dbReference type="NCBI Taxonomy" id="2512241"/>
    <lineage>
        <taxon>Eukaryota</taxon>
        <taxon>Fungi</taxon>
        <taxon>Dikarya</taxon>
        <taxon>Ascomycota</taxon>
        <taxon>Pezizomycotina</taxon>
        <taxon>Sordariomycetes</taxon>
        <taxon>Xylariomycetidae</taxon>
        <taxon>Xylariales</taxon>
        <taxon>Xylariaceae</taxon>
        <taxon>Xylaria</taxon>
    </lineage>
</organism>
<dbReference type="STRING" id="2512241.A0A553I9M6"/>
<gene>
    <name evidence="2" type="ORF">FHL15_002210</name>
</gene>
<dbReference type="InterPro" id="IPR021514">
    <property type="entry name" value="DUF3176"/>
</dbReference>